<evidence type="ECO:0000259" key="6">
    <source>
        <dbReference type="Pfam" id="PF08240"/>
    </source>
</evidence>
<dbReference type="GO" id="GO:0008270">
    <property type="term" value="F:zinc ion binding"/>
    <property type="evidence" value="ECO:0007669"/>
    <property type="project" value="TreeGrafter"/>
</dbReference>
<gene>
    <name evidence="7" type="ORF">F8388_024608</name>
</gene>
<organism evidence="7 8">
    <name type="scientific">Cannabis sativa</name>
    <name type="common">Hemp</name>
    <name type="synonym">Marijuana</name>
    <dbReference type="NCBI Taxonomy" id="3483"/>
    <lineage>
        <taxon>Eukaryota</taxon>
        <taxon>Viridiplantae</taxon>
        <taxon>Streptophyta</taxon>
        <taxon>Embryophyta</taxon>
        <taxon>Tracheophyta</taxon>
        <taxon>Spermatophyta</taxon>
        <taxon>Magnoliopsida</taxon>
        <taxon>eudicotyledons</taxon>
        <taxon>Gunneridae</taxon>
        <taxon>Pentapetalae</taxon>
        <taxon>rosids</taxon>
        <taxon>fabids</taxon>
        <taxon>Rosales</taxon>
        <taxon>Cannabaceae</taxon>
        <taxon>Cannabis</taxon>
    </lineage>
</organism>
<feature type="domain" description="Alcohol dehydrogenase-like N-terminal" evidence="6">
    <location>
        <begin position="34"/>
        <end position="145"/>
    </location>
</feature>
<dbReference type="AlphaFoldDB" id="A0A7J6GBI1"/>
<dbReference type="PANTHER" id="PTHR43880">
    <property type="entry name" value="ALCOHOL DEHYDROGENASE"/>
    <property type="match status" value="1"/>
</dbReference>
<dbReference type="PANTHER" id="PTHR43880:SF38">
    <property type="entry name" value="ALCOHOL DEHYDROGENASE-RELATED"/>
    <property type="match status" value="1"/>
</dbReference>
<dbReference type="InterPro" id="IPR036291">
    <property type="entry name" value="NAD(P)-bd_dom_sf"/>
</dbReference>
<dbReference type="InterPro" id="IPR013149">
    <property type="entry name" value="ADH-like_C"/>
</dbReference>
<comment type="caution">
    <text evidence="7">The sequence shown here is derived from an EMBL/GenBank/DDBJ whole genome shotgun (WGS) entry which is preliminary data.</text>
</comment>
<dbReference type="Proteomes" id="UP000525078">
    <property type="component" value="Unassembled WGS sequence"/>
</dbReference>
<dbReference type="Pfam" id="PF08240">
    <property type="entry name" value="ADH_N"/>
    <property type="match status" value="1"/>
</dbReference>
<comment type="cofactor">
    <cofactor evidence="1">
        <name>Zn(2+)</name>
        <dbReference type="ChEBI" id="CHEBI:29105"/>
    </cofactor>
</comment>
<feature type="domain" description="Alcohol dehydrogenase-like C-terminal" evidence="5">
    <location>
        <begin position="197"/>
        <end position="309"/>
    </location>
</feature>
<dbReference type="GO" id="GO:0005829">
    <property type="term" value="C:cytosol"/>
    <property type="evidence" value="ECO:0007669"/>
    <property type="project" value="TreeGrafter"/>
</dbReference>
<keyword evidence="3" id="KW-0479">Metal-binding</keyword>
<evidence type="ECO:0000313" key="8">
    <source>
        <dbReference type="Proteomes" id="UP000525078"/>
    </source>
</evidence>
<keyword evidence="4" id="KW-0862">Zinc</keyword>
<dbReference type="GO" id="GO:0051903">
    <property type="term" value="F:S-(hydroxymethyl)glutathione dehydrogenase [NAD(P)+] activity"/>
    <property type="evidence" value="ECO:0007669"/>
    <property type="project" value="TreeGrafter"/>
</dbReference>
<sequence>MESSQLLTCKGVVCWGIGEAPKLEEIQVEAPKGNEVRLKMIYASICHTDIIFCTTEFPISIGEGVTNVKQGDSVIPTYMSECSECENCLSEKTNMCLKYPLNISGLMPNNTSRMSVNGQMLYHAFSCSTWSEYTVVDANFVLKLDPAPLNLHHASFLSCGFSTGFGAPWKEAEIEEGCHWPWRSWLRGGRRLENTRATKIIGIDKNQRRKEKGEAFGVTDFINPLLHSNKSVSELIKDSTGGMGVDYCFECTGLPHLINEALEATKIGKGKAIVIGVSNAPTLQINNFALLTGRTLKGSIFGGLTAKTDLPIVLEKWRNKEFQLDELLTHEVPMADITKAFQLLKHEDCVKVLLKI</sequence>
<dbReference type="FunFam" id="3.40.50.720:FF:000003">
    <property type="entry name" value="S-(hydroxymethyl)glutathione dehydrogenase"/>
    <property type="match status" value="1"/>
</dbReference>
<dbReference type="Pfam" id="PF00107">
    <property type="entry name" value="ADH_zinc_N"/>
    <property type="match status" value="1"/>
</dbReference>
<evidence type="ECO:0000259" key="5">
    <source>
        <dbReference type="Pfam" id="PF00107"/>
    </source>
</evidence>
<evidence type="ECO:0000256" key="1">
    <source>
        <dbReference type="ARBA" id="ARBA00001947"/>
    </source>
</evidence>
<dbReference type="EMBL" id="JAATIP010000065">
    <property type="protein sequence ID" value="KAF4380315.1"/>
    <property type="molecule type" value="Genomic_DNA"/>
</dbReference>
<evidence type="ECO:0000313" key="7">
    <source>
        <dbReference type="EMBL" id="KAF4380315.1"/>
    </source>
</evidence>
<evidence type="ECO:0000256" key="3">
    <source>
        <dbReference type="ARBA" id="ARBA00022723"/>
    </source>
</evidence>
<proteinExistence type="predicted"/>
<name>A0A7J6GBI1_CANSA</name>
<comment type="subunit">
    <text evidence="2">Homodimer.</text>
</comment>
<dbReference type="GO" id="GO:0046294">
    <property type="term" value="P:formaldehyde catabolic process"/>
    <property type="evidence" value="ECO:0007669"/>
    <property type="project" value="TreeGrafter"/>
</dbReference>
<evidence type="ECO:0000256" key="4">
    <source>
        <dbReference type="ARBA" id="ARBA00022833"/>
    </source>
</evidence>
<reference evidence="7 8" key="1">
    <citation type="journal article" date="2020" name="bioRxiv">
        <title>Sequence and annotation of 42 cannabis genomes reveals extensive copy number variation in cannabinoid synthesis and pathogen resistance genes.</title>
        <authorList>
            <person name="Mckernan K.J."/>
            <person name="Helbert Y."/>
            <person name="Kane L.T."/>
            <person name="Ebling H."/>
            <person name="Zhang L."/>
            <person name="Liu B."/>
            <person name="Eaton Z."/>
            <person name="Mclaughlin S."/>
            <person name="Kingan S."/>
            <person name="Baybayan P."/>
            <person name="Concepcion G."/>
            <person name="Jordan M."/>
            <person name="Riva A."/>
            <person name="Barbazuk W."/>
            <person name="Harkins T."/>
        </authorList>
    </citation>
    <scope>NUCLEOTIDE SEQUENCE [LARGE SCALE GENOMIC DNA]</scope>
    <source>
        <strain evidence="8">cv. Jamaican Lion 4</strain>
        <tissue evidence="7">Leaf</tissue>
    </source>
</reference>
<evidence type="ECO:0000256" key="2">
    <source>
        <dbReference type="ARBA" id="ARBA00011738"/>
    </source>
</evidence>
<dbReference type="InterPro" id="IPR013154">
    <property type="entry name" value="ADH-like_N"/>
</dbReference>
<dbReference type="InterPro" id="IPR011032">
    <property type="entry name" value="GroES-like_sf"/>
</dbReference>
<dbReference type="SUPFAM" id="SSF50129">
    <property type="entry name" value="GroES-like"/>
    <property type="match status" value="2"/>
</dbReference>
<dbReference type="SUPFAM" id="SSF51735">
    <property type="entry name" value="NAD(P)-binding Rossmann-fold domains"/>
    <property type="match status" value="1"/>
</dbReference>
<accession>A0A7J6GBI1</accession>
<dbReference type="Gene3D" id="3.90.180.10">
    <property type="entry name" value="Medium-chain alcohol dehydrogenases, catalytic domain"/>
    <property type="match status" value="2"/>
</dbReference>
<dbReference type="Gene3D" id="3.40.50.720">
    <property type="entry name" value="NAD(P)-binding Rossmann-like Domain"/>
    <property type="match status" value="2"/>
</dbReference>
<protein>
    <submittedName>
        <fullName evidence="7">Uncharacterized protein</fullName>
    </submittedName>
</protein>